<dbReference type="Gene3D" id="2.130.10.10">
    <property type="entry name" value="YVTN repeat-like/Quinoprotein amine dehydrogenase"/>
    <property type="match status" value="2"/>
</dbReference>
<dbReference type="GO" id="GO:0030488">
    <property type="term" value="P:tRNA methylation"/>
    <property type="evidence" value="ECO:0007669"/>
    <property type="project" value="TreeGrafter"/>
</dbReference>
<keyword evidence="2" id="KW-0963">Cytoplasm</keyword>
<comment type="subcellular location">
    <subcellularLocation>
        <location evidence="1">Cytoplasm</location>
    </subcellularLocation>
</comment>
<keyword evidence="4" id="KW-0819">tRNA processing</keyword>
<protein>
    <recommendedName>
        <fullName evidence="8">WD repeat-containing protein 6</fullName>
    </recommendedName>
</protein>
<accession>A0A834ICB1</accession>
<proteinExistence type="predicted"/>
<dbReference type="OrthoDB" id="5594999at2759"/>
<dbReference type="InterPro" id="IPR015943">
    <property type="entry name" value="WD40/YVTN_repeat-like_dom_sf"/>
</dbReference>
<evidence type="ECO:0000313" key="7">
    <source>
        <dbReference type="Proteomes" id="UP000625711"/>
    </source>
</evidence>
<evidence type="ECO:0000256" key="4">
    <source>
        <dbReference type="ARBA" id="ARBA00022694"/>
    </source>
</evidence>
<evidence type="ECO:0000256" key="3">
    <source>
        <dbReference type="ARBA" id="ARBA00022574"/>
    </source>
</evidence>
<evidence type="ECO:0000256" key="5">
    <source>
        <dbReference type="ARBA" id="ARBA00022737"/>
    </source>
</evidence>
<dbReference type="AlphaFoldDB" id="A0A834ICB1"/>
<dbReference type="Proteomes" id="UP000625711">
    <property type="component" value="Unassembled WGS sequence"/>
</dbReference>
<evidence type="ECO:0008006" key="8">
    <source>
        <dbReference type="Google" id="ProtNLM"/>
    </source>
</evidence>
<reference evidence="6" key="1">
    <citation type="submission" date="2020-08" db="EMBL/GenBank/DDBJ databases">
        <title>Genome sequencing and assembly of the red palm weevil Rhynchophorus ferrugineus.</title>
        <authorList>
            <person name="Dias G.B."/>
            <person name="Bergman C.M."/>
            <person name="Manee M."/>
        </authorList>
    </citation>
    <scope>NUCLEOTIDE SEQUENCE</scope>
    <source>
        <strain evidence="6">AA-2017</strain>
        <tissue evidence="6">Whole larva</tissue>
    </source>
</reference>
<evidence type="ECO:0000313" key="6">
    <source>
        <dbReference type="EMBL" id="KAF7278300.1"/>
    </source>
</evidence>
<keyword evidence="3" id="KW-0853">WD repeat</keyword>
<dbReference type="PANTHER" id="PTHR14344:SF3">
    <property type="entry name" value="WD REPEAT-CONTAINING PROTEIN 6"/>
    <property type="match status" value="1"/>
</dbReference>
<evidence type="ECO:0000256" key="2">
    <source>
        <dbReference type="ARBA" id="ARBA00022490"/>
    </source>
</evidence>
<comment type="caution">
    <text evidence="6">The sequence shown here is derived from an EMBL/GenBank/DDBJ whole genome shotgun (WGS) entry which is preliminary data.</text>
</comment>
<name>A0A834ICB1_RHYFE</name>
<organism evidence="6 7">
    <name type="scientific">Rhynchophorus ferrugineus</name>
    <name type="common">Red palm weevil</name>
    <name type="synonym">Curculio ferrugineus</name>
    <dbReference type="NCBI Taxonomy" id="354439"/>
    <lineage>
        <taxon>Eukaryota</taxon>
        <taxon>Metazoa</taxon>
        <taxon>Ecdysozoa</taxon>
        <taxon>Arthropoda</taxon>
        <taxon>Hexapoda</taxon>
        <taxon>Insecta</taxon>
        <taxon>Pterygota</taxon>
        <taxon>Neoptera</taxon>
        <taxon>Endopterygota</taxon>
        <taxon>Coleoptera</taxon>
        <taxon>Polyphaga</taxon>
        <taxon>Cucujiformia</taxon>
        <taxon>Curculionidae</taxon>
        <taxon>Dryophthorinae</taxon>
        <taxon>Rhynchophorus</taxon>
    </lineage>
</organism>
<dbReference type="EMBL" id="JAACXV010000404">
    <property type="protein sequence ID" value="KAF7278300.1"/>
    <property type="molecule type" value="Genomic_DNA"/>
</dbReference>
<dbReference type="PANTHER" id="PTHR14344">
    <property type="entry name" value="WD REPEAT PROTEIN"/>
    <property type="match status" value="1"/>
</dbReference>
<dbReference type="InterPro" id="IPR036322">
    <property type="entry name" value="WD40_repeat_dom_sf"/>
</dbReference>
<sequence length="514" mass="58411">MFILPNTKERWSTCACYTNNHVIIGDRKGNIHNYYFGHKNPINSLNKAHSHLGVTQLSIHNGKIVSLGKDGILKKYKIVNSNLECIETTKTKFTWLAKLSNNCLYSFSGNNFMVSDCIYQRILFETPCGGGHRSWSFHHTEDNFIFTFIKQKKLHFIKTNLNEYIPKDIVQGYHVKEINVIKVLCTNEHILLISGGEDTILRVAALANDNINLLQSLKVHLSSIRVIAYYKLPSIDNEFIIISAGGRAQIICWHLIVENDASRNISVTCMEKCNFYEPLSENEAENRIMDLSLSDINRKKILIAGCSDGNIKLFTITDNIKLTYMKTIFYEHTCITKIFNIFWVNCDILVTMGTNGFVTYWNTTALINNKAAKPLAKYKTHQSGISATSNIILGHKQLLLITGGDDNAVSLSLLQLNKREGSIEIERIFYSVNSSFHCAQITGIYIGKHSLITCSIDQKIILYRWKRSNNIIEMEKIDQYVSVIADQQGFDCIKIKDILNLFIYGNGIEHLGVI</sequence>
<keyword evidence="7" id="KW-1185">Reference proteome</keyword>
<dbReference type="InterPro" id="IPR051973">
    <property type="entry name" value="tRNA_Anticodon_Mtase-Reg"/>
</dbReference>
<evidence type="ECO:0000256" key="1">
    <source>
        <dbReference type="ARBA" id="ARBA00004496"/>
    </source>
</evidence>
<keyword evidence="5" id="KW-0677">Repeat</keyword>
<gene>
    <name evidence="6" type="ORF">GWI33_008650</name>
</gene>
<dbReference type="SUPFAM" id="SSF50978">
    <property type="entry name" value="WD40 repeat-like"/>
    <property type="match status" value="2"/>
</dbReference>
<dbReference type="GO" id="GO:0005737">
    <property type="term" value="C:cytoplasm"/>
    <property type="evidence" value="ECO:0007669"/>
    <property type="project" value="UniProtKB-SubCell"/>
</dbReference>